<dbReference type="EMBL" id="JACCEW010000001">
    <property type="protein sequence ID" value="NYT35895.1"/>
    <property type="molecule type" value="Genomic_DNA"/>
</dbReference>
<reference evidence="3 4" key="1">
    <citation type="submission" date="2020-07" db="EMBL/GenBank/DDBJ databases">
        <title>Taxonomic revisions and descriptions of new bacterial species based on genomic comparisons in the high-G+C-content subgroup of the family Alcaligenaceae.</title>
        <authorList>
            <person name="Szabo A."/>
            <person name="Felfoldi T."/>
        </authorList>
    </citation>
    <scope>NUCLEOTIDE SEQUENCE [LARGE SCALE GENOMIC DNA]</scope>
    <source>
        <strain evidence="3 4">DSM 25264</strain>
    </source>
</reference>
<evidence type="ECO:0000313" key="3">
    <source>
        <dbReference type="EMBL" id="NYT35895.1"/>
    </source>
</evidence>
<dbReference type="PIRSF" id="PIRSF017082">
    <property type="entry name" value="YflP"/>
    <property type="match status" value="1"/>
</dbReference>
<organism evidence="3 4">
    <name type="scientific">Allopusillimonas soli</name>
    <dbReference type="NCBI Taxonomy" id="659016"/>
    <lineage>
        <taxon>Bacteria</taxon>
        <taxon>Pseudomonadati</taxon>
        <taxon>Pseudomonadota</taxon>
        <taxon>Betaproteobacteria</taxon>
        <taxon>Burkholderiales</taxon>
        <taxon>Alcaligenaceae</taxon>
        <taxon>Allopusillimonas</taxon>
    </lineage>
</organism>
<dbReference type="InterPro" id="IPR005064">
    <property type="entry name" value="BUG"/>
</dbReference>
<comment type="similarity">
    <text evidence="1">Belongs to the UPF0065 (bug) family.</text>
</comment>
<dbReference type="CDD" id="cd07012">
    <property type="entry name" value="PBP2_Bug_TTT"/>
    <property type="match status" value="1"/>
</dbReference>
<dbReference type="Proteomes" id="UP000580517">
    <property type="component" value="Unassembled WGS sequence"/>
</dbReference>
<dbReference type="OrthoDB" id="8678477at2"/>
<evidence type="ECO:0000313" key="4">
    <source>
        <dbReference type="Proteomes" id="UP000580517"/>
    </source>
</evidence>
<name>A0A853F5T2_9BURK</name>
<evidence type="ECO:0000256" key="2">
    <source>
        <dbReference type="SAM" id="SignalP"/>
    </source>
</evidence>
<comment type="caution">
    <text evidence="3">The sequence shown here is derived from an EMBL/GenBank/DDBJ whole genome shotgun (WGS) entry which is preliminary data.</text>
</comment>
<proteinExistence type="inferred from homology"/>
<dbReference type="AlphaFoldDB" id="A0A853F5T2"/>
<protein>
    <submittedName>
        <fullName evidence="3">Tripartite tricarboxylate transporter substrate binding protein</fullName>
    </submittedName>
</protein>
<keyword evidence="4" id="KW-1185">Reference proteome</keyword>
<dbReference type="Gene3D" id="3.40.190.10">
    <property type="entry name" value="Periplasmic binding protein-like II"/>
    <property type="match status" value="1"/>
</dbReference>
<accession>A0A853F5T2</accession>
<gene>
    <name evidence="3" type="ORF">H0A68_03350</name>
</gene>
<dbReference type="Pfam" id="PF03401">
    <property type="entry name" value="TctC"/>
    <property type="match status" value="1"/>
</dbReference>
<sequence>MIKAGIRLIAATVLCGMASLASAAGYPERPITLVTPFPAGGATDALARVLADSMGKTLGQTLVVENRAGAATTIGASHAARATPDGYTILLATNSTLVTNRFLFKKLPYDPDGFTPIGMIGIGPMVLLTAKKHHYKTLADVVKAAKDAPEPLSIASFGSGTSSHLAAEYLQDLAGIKLLHVPFKGSTGALPQLINGDVDLFFDMVSTGMPQVDNGKVDVVGITSQKRLSTRPDIPTIGEQGYPEFNLTAWFTLVAPPNTPADITTTLNKALKAALEDKAVRQRILEMGIEPADGSPEALIKQINTEKPIIEALVKRADIVVQ</sequence>
<dbReference type="PANTHER" id="PTHR42928">
    <property type="entry name" value="TRICARBOXYLATE-BINDING PROTEIN"/>
    <property type="match status" value="1"/>
</dbReference>
<dbReference type="Gene3D" id="3.40.190.150">
    <property type="entry name" value="Bordetella uptake gene, domain 1"/>
    <property type="match status" value="1"/>
</dbReference>
<keyword evidence="2" id="KW-0732">Signal</keyword>
<feature type="chain" id="PRO_5033023615" evidence="2">
    <location>
        <begin position="24"/>
        <end position="322"/>
    </location>
</feature>
<dbReference type="PANTHER" id="PTHR42928:SF5">
    <property type="entry name" value="BLR1237 PROTEIN"/>
    <property type="match status" value="1"/>
</dbReference>
<evidence type="ECO:0000256" key="1">
    <source>
        <dbReference type="ARBA" id="ARBA00006987"/>
    </source>
</evidence>
<dbReference type="InterPro" id="IPR042100">
    <property type="entry name" value="Bug_dom1"/>
</dbReference>
<feature type="signal peptide" evidence="2">
    <location>
        <begin position="1"/>
        <end position="23"/>
    </location>
</feature>
<dbReference type="RefSeq" id="WP_129967832.1">
    <property type="nucleotide sequence ID" value="NZ_JACCEW010000001.1"/>
</dbReference>
<dbReference type="SUPFAM" id="SSF53850">
    <property type="entry name" value="Periplasmic binding protein-like II"/>
    <property type="match status" value="1"/>
</dbReference>